<evidence type="ECO:0000256" key="1">
    <source>
        <dbReference type="ARBA" id="ARBA00022908"/>
    </source>
</evidence>
<evidence type="ECO:0000313" key="4">
    <source>
        <dbReference type="EMBL" id="MFC3142402.1"/>
    </source>
</evidence>
<gene>
    <name evidence="4" type="ORF">ACFOGP_06760</name>
</gene>
<accession>A0ABV7GRI8</accession>
<dbReference type="InterPro" id="IPR050090">
    <property type="entry name" value="Tyrosine_recombinase_XerCD"/>
</dbReference>
<evidence type="ECO:0000256" key="2">
    <source>
        <dbReference type="ARBA" id="ARBA00023172"/>
    </source>
</evidence>
<organism evidence="4 5">
    <name type="scientific">Psychromarinibacter halotolerans</name>
    <dbReference type="NCBI Taxonomy" id="1775175"/>
    <lineage>
        <taxon>Bacteria</taxon>
        <taxon>Pseudomonadati</taxon>
        <taxon>Pseudomonadota</taxon>
        <taxon>Alphaproteobacteria</taxon>
        <taxon>Rhodobacterales</taxon>
        <taxon>Paracoccaceae</taxon>
        <taxon>Psychromarinibacter</taxon>
    </lineage>
</organism>
<dbReference type="RefSeq" id="WP_224948850.1">
    <property type="nucleotide sequence ID" value="NZ_JARGYD010000007.1"/>
</dbReference>
<dbReference type="InterPro" id="IPR002104">
    <property type="entry name" value="Integrase_catalytic"/>
</dbReference>
<dbReference type="PANTHER" id="PTHR30349">
    <property type="entry name" value="PHAGE INTEGRASE-RELATED"/>
    <property type="match status" value="1"/>
</dbReference>
<evidence type="ECO:0000313" key="5">
    <source>
        <dbReference type="Proteomes" id="UP001595632"/>
    </source>
</evidence>
<comment type="caution">
    <text evidence="4">The sequence shown here is derived from an EMBL/GenBank/DDBJ whole genome shotgun (WGS) entry which is preliminary data.</text>
</comment>
<keyword evidence="5" id="KW-1185">Reference proteome</keyword>
<dbReference type="Proteomes" id="UP001595632">
    <property type="component" value="Unassembled WGS sequence"/>
</dbReference>
<dbReference type="SUPFAM" id="SSF56349">
    <property type="entry name" value="DNA breaking-rejoining enzymes"/>
    <property type="match status" value="1"/>
</dbReference>
<proteinExistence type="predicted"/>
<keyword evidence="1" id="KW-0229">DNA integration</keyword>
<dbReference type="Pfam" id="PF00589">
    <property type="entry name" value="Phage_integrase"/>
    <property type="match status" value="1"/>
</dbReference>
<dbReference type="InterPro" id="IPR011010">
    <property type="entry name" value="DNA_brk_join_enz"/>
</dbReference>
<dbReference type="CDD" id="cd00397">
    <property type="entry name" value="DNA_BRE_C"/>
    <property type="match status" value="1"/>
</dbReference>
<dbReference type="Gene3D" id="1.10.443.10">
    <property type="entry name" value="Intergrase catalytic core"/>
    <property type="match status" value="1"/>
</dbReference>
<reference evidence="5" key="1">
    <citation type="journal article" date="2019" name="Int. J. Syst. Evol. Microbiol.">
        <title>The Global Catalogue of Microorganisms (GCM) 10K type strain sequencing project: providing services to taxonomists for standard genome sequencing and annotation.</title>
        <authorList>
            <consortium name="The Broad Institute Genomics Platform"/>
            <consortium name="The Broad Institute Genome Sequencing Center for Infectious Disease"/>
            <person name="Wu L."/>
            <person name="Ma J."/>
        </authorList>
    </citation>
    <scope>NUCLEOTIDE SEQUENCE [LARGE SCALE GENOMIC DNA]</scope>
    <source>
        <strain evidence="5">KCTC 52366</strain>
    </source>
</reference>
<dbReference type="InterPro" id="IPR013762">
    <property type="entry name" value="Integrase-like_cat_sf"/>
</dbReference>
<feature type="domain" description="Tyr recombinase" evidence="3">
    <location>
        <begin position="166"/>
        <end position="344"/>
    </location>
</feature>
<keyword evidence="2" id="KW-0233">DNA recombination</keyword>
<name>A0ABV7GRI8_9RHOB</name>
<dbReference type="EMBL" id="JBHRTB010000010">
    <property type="protein sequence ID" value="MFC3142402.1"/>
    <property type="molecule type" value="Genomic_DNA"/>
</dbReference>
<protein>
    <submittedName>
        <fullName evidence="4">Tyrosine-type recombinase/integrase</fullName>
    </submittedName>
</protein>
<dbReference type="PROSITE" id="PS51898">
    <property type="entry name" value="TYR_RECOMBINASE"/>
    <property type="match status" value="1"/>
</dbReference>
<dbReference type="PANTHER" id="PTHR30349:SF64">
    <property type="entry name" value="PROPHAGE INTEGRASE INTD-RELATED"/>
    <property type="match status" value="1"/>
</dbReference>
<evidence type="ECO:0000259" key="3">
    <source>
        <dbReference type="PROSITE" id="PS51898"/>
    </source>
</evidence>
<sequence>MRSSDLPKGVHRVRRKVSAGYKYHFYAWRGGPKFWEDMARTPRVPDFFHAFAASTSKPERHAYLVAQLVDEFLSSDAMPPKARSREDVELWVKRFQVEFGEDPVAMFEEPASRAEFNAWRKRWIHSPKQYDMAGTHAVKLLNWAVSEGRIKEHHCNRLKKLYSSNRSEIVWTPADIEAFKKVAPGWVQRILLLGCETGLRVSDLVQVRVDHFEDTRSGKRLRFKTGKRGRVAYIPVTTGLAELVEATPAGQETLLVSQLGHHLSARWASNQITKWRREAKIPPWEDGREKTLADTRGTAATRLLNADLSLRQIATLMGWSVRYASQVIEIYARVSPDESDEVSRKLERAKQQENLR</sequence>